<dbReference type="InterPro" id="IPR010269">
    <property type="entry name" value="T6SS_TssC-like"/>
</dbReference>
<evidence type="ECO:0000313" key="4">
    <source>
        <dbReference type="Proteomes" id="UP001155587"/>
    </source>
</evidence>
<evidence type="ECO:0000259" key="1">
    <source>
        <dbReference type="Pfam" id="PF05943"/>
    </source>
</evidence>
<evidence type="ECO:0000259" key="2">
    <source>
        <dbReference type="Pfam" id="PF18945"/>
    </source>
</evidence>
<sequence>MMTMFKSDWQNKFNALNHTEHTFLRDAILLISELLPDDEVNNLVKDRSIISVISQLILELDTRLSKQLDTILHHSEFQSLEANWRQIQYLCHQPVSRQRTKLKLLDMNWQEVSKDLNQSYSIKQTRLFNVIGNHELNTLGGQPFGCIAFTAPISIDLSINSDFDDMYTLGLISQLGEQTLCPMLSSPDRQFFSDIGADWLTNTTRIKKILQSTDYLAWQELRAMPSARFLGLAMPSIKLRERYTHRRAGFLYQESTETLWGNACIAFLGIIMREHHRIGWFGFLKARWNDKDQGSVIGWNGAERTESYHECDAYLFGKIATFYSNQGFIPLARNNLTGKLLFNGNNSVWAPSDNDNDKVLAQLQTTLMCCRVAHYLKVQVREMIGSFADIRECEQFLRNWIEKFSSNVNYANEETLAKYPLSKAHVSINESVTNPGHFSCTLKIVPQYQFDHFNGEVVLTTELGEMMK</sequence>
<proteinExistence type="predicted"/>
<dbReference type="EMBL" id="JAKRRY010000001">
    <property type="protein sequence ID" value="MCW8344584.1"/>
    <property type="molecule type" value="Genomic_DNA"/>
</dbReference>
<dbReference type="Pfam" id="PF18945">
    <property type="entry name" value="VipB_2"/>
    <property type="match status" value="1"/>
</dbReference>
<dbReference type="Pfam" id="PF05943">
    <property type="entry name" value="VipB"/>
    <property type="match status" value="1"/>
</dbReference>
<dbReference type="InterPro" id="IPR044031">
    <property type="entry name" value="TssC1_N"/>
</dbReference>
<organism evidence="3 4">
    <name type="scientific">Vibrio qingdaonensis</name>
    <dbReference type="NCBI Taxonomy" id="2829491"/>
    <lineage>
        <taxon>Bacteria</taxon>
        <taxon>Pseudomonadati</taxon>
        <taxon>Pseudomonadota</taxon>
        <taxon>Gammaproteobacteria</taxon>
        <taxon>Vibrionales</taxon>
        <taxon>Vibrionaceae</taxon>
        <taxon>Vibrio</taxon>
    </lineage>
</organism>
<accession>A0A9X3HUT9</accession>
<gene>
    <name evidence="3" type="ORF">MD535_00890</name>
</gene>
<dbReference type="AlphaFoldDB" id="A0A9X3HUT9"/>
<protein>
    <submittedName>
        <fullName evidence="3">Type VI secretion system contractile sheath large subunit</fullName>
    </submittedName>
</protein>
<dbReference type="InterPro" id="IPR044032">
    <property type="entry name" value="TssC1_C"/>
</dbReference>
<dbReference type="RefSeq" id="WP_265673004.1">
    <property type="nucleotide sequence ID" value="NZ_JAKRRY010000001.1"/>
</dbReference>
<evidence type="ECO:0000313" key="3">
    <source>
        <dbReference type="EMBL" id="MCW8344584.1"/>
    </source>
</evidence>
<feature type="domain" description="TssC1 C-terminal" evidence="2">
    <location>
        <begin position="353"/>
        <end position="463"/>
    </location>
</feature>
<keyword evidence="4" id="KW-1185">Reference proteome</keyword>
<dbReference type="PANTHER" id="PTHR35565:SF3">
    <property type="entry name" value="TYPE VI SECRETION SYSTEM SHEATH PROTEIN TSSC1"/>
    <property type="match status" value="1"/>
</dbReference>
<dbReference type="Proteomes" id="UP001155587">
    <property type="component" value="Unassembled WGS sequence"/>
</dbReference>
<feature type="domain" description="TssC1 N-terminal" evidence="1">
    <location>
        <begin position="55"/>
        <end position="348"/>
    </location>
</feature>
<reference evidence="3" key="1">
    <citation type="submission" date="2022-02" db="EMBL/GenBank/DDBJ databases">
        <title>Vibrio sp. nov, a new bacterium isolated from seawater.</title>
        <authorList>
            <person name="Yuan Y."/>
        </authorList>
    </citation>
    <scope>NUCLEOTIDE SEQUENCE</scope>
    <source>
        <strain evidence="3">ZSDZ65</strain>
    </source>
</reference>
<name>A0A9X3HUT9_9VIBR</name>
<comment type="caution">
    <text evidence="3">The sequence shown here is derived from an EMBL/GenBank/DDBJ whole genome shotgun (WGS) entry which is preliminary data.</text>
</comment>
<dbReference type="PANTHER" id="PTHR35565">
    <property type="entry name" value="CYTOPLASMIC PROTEIN-RELATED"/>
    <property type="match status" value="1"/>
</dbReference>